<dbReference type="InterPro" id="IPR006521">
    <property type="entry name" value="Tail_protein_I"/>
</dbReference>
<dbReference type="EMBL" id="JAPYKO010000004">
    <property type="protein sequence ID" value="MEI9402304.1"/>
    <property type="molecule type" value="Genomic_DNA"/>
</dbReference>
<organism evidence="1 2">
    <name type="scientific">Mesorhizobium argentiipisi</name>
    <dbReference type="NCBI Taxonomy" id="3015175"/>
    <lineage>
        <taxon>Bacteria</taxon>
        <taxon>Pseudomonadati</taxon>
        <taxon>Pseudomonadota</taxon>
        <taxon>Alphaproteobacteria</taxon>
        <taxon>Hyphomicrobiales</taxon>
        <taxon>Phyllobacteriaceae</taxon>
        <taxon>Mesorhizobium</taxon>
    </lineage>
</organism>
<protein>
    <submittedName>
        <fullName evidence="1">Phage tail protein</fullName>
    </submittedName>
</protein>
<dbReference type="Pfam" id="PF09684">
    <property type="entry name" value="Tail_P2_I"/>
    <property type="match status" value="1"/>
</dbReference>
<dbReference type="RefSeq" id="WP_337092636.1">
    <property type="nucleotide sequence ID" value="NZ_JAPYKO010000004.1"/>
</dbReference>
<dbReference type="Proteomes" id="UP001366503">
    <property type="component" value="Unassembled WGS sequence"/>
</dbReference>
<keyword evidence="2" id="KW-1185">Reference proteome</keyword>
<reference evidence="1 2" key="1">
    <citation type="submission" date="2022-12" db="EMBL/GenBank/DDBJ databases">
        <authorList>
            <person name="Muema E."/>
        </authorList>
    </citation>
    <scope>NUCLEOTIDE SEQUENCE [LARGE SCALE GENOMIC DNA]</scope>
    <source>
        <strain evidence="2">1330</strain>
    </source>
</reference>
<evidence type="ECO:0000313" key="2">
    <source>
        <dbReference type="Proteomes" id="UP001366503"/>
    </source>
</evidence>
<gene>
    <name evidence="1" type="ORF">O7A05_09020</name>
</gene>
<accession>A0ABU8KBY1</accession>
<sequence>MTTALHLLPKNASPFERALSMSLDRTPDFGAIIDGIAGLKYGVIPAAFSPWVVAEYGLGPISEYFDTDAEVIAAGIPWQRVRGTPAAVLAALSWLGYTAPHIEDQNERRRKWNRYQVAMGLVPEAELPVLRDAEYLVGISDPARSAFIRGWHGYNVRALEWSEQKWGESLWGDDSGIRLDGGTVKWSHGEDLTASIVATSEEREALGVNVSVGDVLQWGAFPWTAPGISWNGVTDAGAFKSFLLSSLSVYVAFYDAAGQVIGYRRPVAVRDVTANHDSAPGQVFFQVEARTDFGDSEGEQCASVGLVFRAHNANAAKPGKLWLEPQEIAFEPGFDPADMKIGAVPVDFTFRRTVRQHVTIELEI</sequence>
<evidence type="ECO:0000313" key="1">
    <source>
        <dbReference type="EMBL" id="MEI9402304.1"/>
    </source>
</evidence>
<comment type="caution">
    <text evidence="1">The sequence shown here is derived from an EMBL/GenBank/DDBJ whole genome shotgun (WGS) entry which is preliminary data.</text>
</comment>
<proteinExistence type="predicted"/>
<name>A0ABU8KBY1_9HYPH</name>